<dbReference type="Proteomes" id="UP000003340">
    <property type="component" value="Unassembled WGS sequence"/>
</dbReference>
<reference evidence="1 2" key="2">
    <citation type="submission" date="2009-02" db="EMBL/GenBank/DDBJ databases">
        <title>Draft genome sequence of Clostridium methylpentosum (DSM 5476).</title>
        <authorList>
            <person name="Sudarsanam P."/>
            <person name="Ley R."/>
            <person name="Guruge J."/>
            <person name="Turnbaugh P.J."/>
            <person name="Mahowald M."/>
            <person name="Liep D."/>
            <person name="Gordon J."/>
        </authorList>
    </citation>
    <scope>NUCLEOTIDE SEQUENCE [LARGE SCALE GENOMIC DNA]</scope>
    <source>
        <strain evidence="1 2">DSM 5476</strain>
    </source>
</reference>
<dbReference type="STRING" id="537013.CLOSTMETH_01820"/>
<evidence type="ECO:0000313" key="1">
    <source>
        <dbReference type="EMBL" id="EEG30607.1"/>
    </source>
</evidence>
<accession>C0ED94</accession>
<proteinExistence type="predicted"/>
<dbReference type="EMBL" id="ACEC01000060">
    <property type="protein sequence ID" value="EEG30607.1"/>
    <property type="molecule type" value="Genomic_DNA"/>
</dbReference>
<sequence length="46" mass="5366">MHKNALEFSFKKPFSKAFLFVSNSFFVQVAITNYPLLYVAKFQTCL</sequence>
<protein>
    <submittedName>
        <fullName evidence="1">Uncharacterized protein</fullName>
    </submittedName>
</protein>
<dbReference type="HOGENOM" id="CLU_3182107_0_0_9"/>
<organism evidence="1 2">
    <name type="scientific">[Clostridium] methylpentosum DSM 5476</name>
    <dbReference type="NCBI Taxonomy" id="537013"/>
    <lineage>
        <taxon>Bacteria</taxon>
        <taxon>Bacillati</taxon>
        <taxon>Bacillota</taxon>
        <taxon>Clostridia</taxon>
        <taxon>Eubacteriales</taxon>
        <taxon>Oscillospiraceae</taxon>
        <taxon>Oscillospiraceae incertae sedis</taxon>
    </lineage>
</organism>
<name>C0ED94_9FIRM</name>
<comment type="caution">
    <text evidence="1">The sequence shown here is derived from an EMBL/GenBank/DDBJ whole genome shotgun (WGS) entry which is preliminary data.</text>
</comment>
<reference evidence="1 2" key="1">
    <citation type="submission" date="2009-01" db="EMBL/GenBank/DDBJ databases">
        <authorList>
            <person name="Fulton L."/>
            <person name="Clifton S."/>
            <person name="Fulton B."/>
            <person name="Xu J."/>
            <person name="Minx P."/>
            <person name="Pepin K.H."/>
            <person name="Johnson M."/>
            <person name="Bhonagiri V."/>
            <person name="Nash W.E."/>
            <person name="Mardis E.R."/>
            <person name="Wilson R.K."/>
        </authorList>
    </citation>
    <scope>NUCLEOTIDE SEQUENCE [LARGE SCALE GENOMIC DNA]</scope>
    <source>
        <strain evidence="1 2">DSM 5476</strain>
    </source>
</reference>
<keyword evidence="2" id="KW-1185">Reference proteome</keyword>
<evidence type="ECO:0000313" key="2">
    <source>
        <dbReference type="Proteomes" id="UP000003340"/>
    </source>
</evidence>
<dbReference type="AlphaFoldDB" id="C0ED94"/>
<gene>
    <name evidence="1" type="ORF">CLOSTMETH_01820</name>
</gene>